<proteinExistence type="predicted"/>
<protein>
    <submittedName>
        <fullName evidence="1">Uncharacterized protein</fullName>
    </submittedName>
</protein>
<evidence type="ECO:0000313" key="2">
    <source>
        <dbReference type="Proteomes" id="UP000199306"/>
    </source>
</evidence>
<dbReference type="EMBL" id="FOXH01000004">
    <property type="protein sequence ID" value="SFP61975.1"/>
    <property type="molecule type" value="Genomic_DNA"/>
</dbReference>
<keyword evidence="2" id="KW-1185">Reference proteome</keyword>
<sequence>MFLVTLNSPIWGFESNSKIWVSFVDGVCVLAEDVRKSVRRIVPTDIFY</sequence>
<dbReference type="STRING" id="1079859.SAMN04515674_104243"/>
<organism evidence="1 2">
    <name type="scientific">Pseudarcicella hirudinis</name>
    <dbReference type="NCBI Taxonomy" id="1079859"/>
    <lineage>
        <taxon>Bacteria</taxon>
        <taxon>Pseudomonadati</taxon>
        <taxon>Bacteroidota</taxon>
        <taxon>Cytophagia</taxon>
        <taxon>Cytophagales</taxon>
        <taxon>Flectobacillaceae</taxon>
        <taxon>Pseudarcicella</taxon>
    </lineage>
</organism>
<evidence type="ECO:0000313" key="1">
    <source>
        <dbReference type="EMBL" id="SFP61975.1"/>
    </source>
</evidence>
<reference evidence="1 2" key="1">
    <citation type="submission" date="2016-10" db="EMBL/GenBank/DDBJ databases">
        <authorList>
            <person name="de Groot N.N."/>
        </authorList>
    </citation>
    <scope>NUCLEOTIDE SEQUENCE [LARGE SCALE GENOMIC DNA]</scope>
    <source>
        <strain evidence="2">E92,LMG 26720,CCM 7988</strain>
    </source>
</reference>
<name>A0A1I5RTW2_9BACT</name>
<dbReference type="AlphaFoldDB" id="A0A1I5RTW2"/>
<dbReference type="Proteomes" id="UP000199306">
    <property type="component" value="Unassembled WGS sequence"/>
</dbReference>
<gene>
    <name evidence="1" type="ORF">SAMN04515674_104243</name>
</gene>
<accession>A0A1I5RTW2</accession>